<organism evidence="2 3">
    <name type="scientific">Candidatus Kaiserbacteria bacterium RIFCSPHIGHO2_02_FULL_55_17</name>
    <dbReference type="NCBI Taxonomy" id="1798496"/>
    <lineage>
        <taxon>Bacteria</taxon>
        <taxon>Candidatus Kaiseribacteriota</taxon>
    </lineage>
</organism>
<dbReference type="SUPFAM" id="SSF51182">
    <property type="entry name" value="RmlC-like cupins"/>
    <property type="match status" value="1"/>
</dbReference>
<dbReference type="Pfam" id="PF04962">
    <property type="entry name" value="KduI"/>
    <property type="match status" value="1"/>
</dbReference>
<sequence>MAYNWSNKRRLDTLSATGKDNILIFKAPDERAEVHVKKGTIEKVIFKKAGSKPVTIRATNAHAVVVGKGNAQRDVYHYLKPGGPAPTMRLGITVHRGEGTWSSLPHAFELNTERGFEEVFFHIMKGASKRGIQVGKGVWFDNTPADVVWPIKDHTFSTVPMGYHPVVGEPGVHVSYVWVYLAKKKKWEKIK</sequence>
<dbReference type="AlphaFoldDB" id="A0A1F6DUH2"/>
<dbReference type="GO" id="GO:0008880">
    <property type="term" value="F:glucuronate isomerase activity"/>
    <property type="evidence" value="ECO:0007669"/>
    <property type="project" value="InterPro"/>
</dbReference>
<name>A0A1F6DUH2_9BACT</name>
<dbReference type="GO" id="GO:0019310">
    <property type="term" value="P:inositol catabolic process"/>
    <property type="evidence" value="ECO:0007669"/>
    <property type="project" value="InterPro"/>
</dbReference>
<dbReference type="PANTHER" id="PTHR39193:SF1">
    <property type="entry name" value="5-DEOXY-GLUCURONATE ISOMERASE"/>
    <property type="match status" value="1"/>
</dbReference>
<dbReference type="PANTHER" id="PTHR39193">
    <property type="entry name" value="5-DEOXY-GLUCURONATE ISOMERASE"/>
    <property type="match status" value="1"/>
</dbReference>
<keyword evidence="1" id="KW-0413">Isomerase</keyword>
<proteinExistence type="predicted"/>
<dbReference type="STRING" id="1798496.A3C94_01695"/>
<dbReference type="InterPro" id="IPR014710">
    <property type="entry name" value="RmlC-like_jellyroll"/>
</dbReference>
<dbReference type="InterPro" id="IPR024203">
    <property type="entry name" value="Deoxy-glucuronate_isom_IolB"/>
</dbReference>
<evidence type="ECO:0000256" key="1">
    <source>
        <dbReference type="ARBA" id="ARBA00023235"/>
    </source>
</evidence>
<comment type="caution">
    <text evidence="2">The sequence shown here is derived from an EMBL/GenBank/DDBJ whole genome shotgun (WGS) entry which is preliminary data.</text>
</comment>
<evidence type="ECO:0000313" key="3">
    <source>
        <dbReference type="Proteomes" id="UP000177232"/>
    </source>
</evidence>
<dbReference type="InterPro" id="IPR011051">
    <property type="entry name" value="RmlC_Cupin_sf"/>
</dbReference>
<dbReference type="EMBL" id="MFLJ01000005">
    <property type="protein sequence ID" value="OGG64987.1"/>
    <property type="molecule type" value="Genomic_DNA"/>
</dbReference>
<dbReference type="Proteomes" id="UP000177232">
    <property type="component" value="Unassembled WGS sequence"/>
</dbReference>
<accession>A0A1F6DUH2</accession>
<dbReference type="InterPro" id="IPR021120">
    <property type="entry name" value="KduI/IolB_isomerase"/>
</dbReference>
<evidence type="ECO:0000313" key="2">
    <source>
        <dbReference type="EMBL" id="OGG64987.1"/>
    </source>
</evidence>
<reference evidence="2 3" key="1">
    <citation type="journal article" date="2016" name="Nat. Commun.">
        <title>Thousands of microbial genomes shed light on interconnected biogeochemical processes in an aquifer system.</title>
        <authorList>
            <person name="Anantharaman K."/>
            <person name="Brown C.T."/>
            <person name="Hug L.A."/>
            <person name="Sharon I."/>
            <person name="Castelle C.J."/>
            <person name="Probst A.J."/>
            <person name="Thomas B.C."/>
            <person name="Singh A."/>
            <person name="Wilkins M.J."/>
            <person name="Karaoz U."/>
            <person name="Brodie E.L."/>
            <person name="Williams K.H."/>
            <person name="Hubbard S.S."/>
            <person name="Banfield J.F."/>
        </authorList>
    </citation>
    <scope>NUCLEOTIDE SEQUENCE [LARGE SCALE GENOMIC DNA]</scope>
</reference>
<protein>
    <submittedName>
        <fullName evidence="2">Uncharacterized protein</fullName>
    </submittedName>
</protein>
<dbReference type="Gene3D" id="2.60.120.10">
    <property type="entry name" value="Jelly Rolls"/>
    <property type="match status" value="1"/>
</dbReference>
<gene>
    <name evidence="2" type="ORF">A3C94_01695</name>
</gene>